<accession>A0A2T5M7M2</accession>
<dbReference type="AlphaFoldDB" id="A0A2T5M7M2"/>
<keyword evidence="1" id="KW-0472">Membrane</keyword>
<dbReference type="GeneID" id="63809861"/>
<evidence type="ECO:0000256" key="1">
    <source>
        <dbReference type="SAM" id="Phobius"/>
    </source>
</evidence>
<dbReference type="Proteomes" id="UP000244073">
    <property type="component" value="Unassembled WGS sequence"/>
</dbReference>
<feature type="transmembrane region" description="Helical" evidence="1">
    <location>
        <begin position="113"/>
        <end position="132"/>
    </location>
</feature>
<dbReference type="OrthoDB" id="4476294at2759"/>
<gene>
    <name evidence="2" type="ORF">P175DRAFT_039318</name>
</gene>
<proteinExistence type="predicted"/>
<protein>
    <recommendedName>
        <fullName evidence="4">MARVEL domain-containing protein</fullName>
    </recommendedName>
</protein>
<dbReference type="RefSeq" id="XP_040755924.1">
    <property type="nucleotide sequence ID" value="XM_040892979.1"/>
</dbReference>
<dbReference type="VEuPathDB" id="FungiDB:P175DRAFT_039318"/>
<name>A0A2T5M7M2_9EURO</name>
<evidence type="ECO:0008006" key="4">
    <source>
        <dbReference type="Google" id="ProtNLM"/>
    </source>
</evidence>
<dbReference type="EMBL" id="MSFN02000001">
    <property type="protein sequence ID" value="PTU24532.1"/>
    <property type="molecule type" value="Genomic_DNA"/>
</dbReference>
<feature type="transmembrane region" description="Helical" evidence="1">
    <location>
        <begin position="81"/>
        <end position="101"/>
    </location>
</feature>
<comment type="caution">
    <text evidence="2">The sequence shown here is derived from an EMBL/GenBank/DDBJ whole genome shotgun (WGS) entry which is preliminary data.</text>
</comment>
<evidence type="ECO:0000313" key="2">
    <source>
        <dbReference type="EMBL" id="PTU24532.1"/>
    </source>
</evidence>
<feature type="transmembrane region" description="Helical" evidence="1">
    <location>
        <begin position="41"/>
        <end position="69"/>
    </location>
</feature>
<evidence type="ECO:0000313" key="3">
    <source>
        <dbReference type="Proteomes" id="UP000244073"/>
    </source>
</evidence>
<keyword evidence="1" id="KW-1133">Transmembrane helix</keyword>
<keyword evidence="1" id="KW-0812">Transmembrane</keyword>
<feature type="transmembrane region" description="Helical" evidence="1">
    <location>
        <begin position="152"/>
        <end position="180"/>
    </location>
</feature>
<reference evidence="2 3" key="1">
    <citation type="journal article" date="2018" name="Proc. Natl. Acad. Sci. U.S.A.">
        <title>Linking secondary metabolites to gene clusters through genome sequencing of six diverse Aspergillus species.</title>
        <authorList>
            <person name="Kaerboelling I."/>
            <person name="Vesth T.C."/>
            <person name="Frisvad J.C."/>
            <person name="Nybo J.L."/>
            <person name="Theobald S."/>
            <person name="Kuo A."/>
            <person name="Bowyer P."/>
            <person name="Matsuda Y."/>
            <person name="Mondo S."/>
            <person name="Lyhne E.K."/>
            <person name="Kogle M.E."/>
            <person name="Clum A."/>
            <person name="Lipzen A."/>
            <person name="Salamov A."/>
            <person name="Ngan C.Y."/>
            <person name="Daum C."/>
            <person name="Chiniquy J."/>
            <person name="Barry K."/>
            <person name="LaButti K."/>
            <person name="Haridas S."/>
            <person name="Simmons B.A."/>
            <person name="Magnuson J.K."/>
            <person name="Mortensen U.H."/>
            <person name="Larsen T.O."/>
            <person name="Grigoriev I.V."/>
            <person name="Baker S.E."/>
            <person name="Andersen M.R."/>
        </authorList>
    </citation>
    <scope>NUCLEOTIDE SEQUENCE [LARGE SCALE GENOMIC DNA]</scope>
    <source>
        <strain evidence="2 3">IBT 24754</strain>
    </source>
</reference>
<sequence>MSGTEDTTTPLLVDSEPLESGEYEIHNVQTMPRKPPYLRATIILTHAAAAFSAVALIFDLTAIILNGISPHDVYLFYRLDEGVRCLVMVNIVSVIASALNLTRLRRTRRSLPLLINLVFDGLIVFLTSTYAPDGVARNLEQDPNYWGPDADAVATATALQIIVGVGMGCSLVAGLAHLALFGLRLYGSFKAGAWRSPQTWKLPGGELKLEFSVRFRRQEGAAPAPRAEQHAPLIE</sequence>
<organism evidence="2 3">
    <name type="scientific">Aspergillus ochraceoroseus IBT 24754</name>
    <dbReference type="NCBI Taxonomy" id="1392256"/>
    <lineage>
        <taxon>Eukaryota</taxon>
        <taxon>Fungi</taxon>
        <taxon>Dikarya</taxon>
        <taxon>Ascomycota</taxon>
        <taxon>Pezizomycotina</taxon>
        <taxon>Eurotiomycetes</taxon>
        <taxon>Eurotiomycetidae</taxon>
        <taxon>Eurotiales</taxon>
        <taxon>Aspergillaceae</taxon>
        <taxon>Aspergillus</taxon>
        <taxon>Aspergillus subgen. Nidulantes</taxon>
    </lineage>
</organism>